<dbReference type="EMBL" id="NIRI02000042">
    <property type="protein sequence ID" value="KAG5450640.1"/>
    <property type="molecule type" value="Genomic_DNA"/>
</dbReference>
<reference evidence="2 3" key="1">
    <citation type="journal article" date="2018" name="Biotechnol. Adv.">
        <title>Improved genomic resources and new bioinformatic workflow for the carcinogenic parasite Clonorchis sinensis: Biotechnological implications.</title>
        <authorList>
            <person name="Wang D."/>
            <person name="Korhonen P.K."/>
            <person name="Gasser R.B."/>
            <person name="Young N.D."/>
        </authorList>
    </citation>
    <scope>NUCLEOTIDE SEQUENCE [LARGE SCALE GENOMIC DNA]</scope>
    <source>
        <strain evidence="2">Cs-k2</strain>
    </source>
</reference>
<reference evidence="2 3" key="2">
    <citation type="journal article" date="2021" name="Genomics">
        <title>High-quality reference genome for Clonorchis sinensis.</title>
        <authorList>
            <person name="Young N.D."/>
            <person name="Stroehlein A.J."/>
            <person name="Kinkar L."/>
            <person name="Wang T."/>
            <person name="Sohn W.M."/>
            <person name="Chang B.C.H."/>
            <person name="Kaur P."/>
            <person name="Weisz D."/>
            <person name="Dudchenko O."/>
            <person name="Aiden E.L."/>
            <person name="Korhonen P.K."/>
            <person name="Gasser R.B."/>
        </authorList>
    </citation>
    <scope>NUCLEOTIDE SEQUENCE [LARGE SCALE GENOMIC DNA]</scope>
    <source>
        <strain evidence="2">Cs-k2</strain>
    </source>
</reference>
<proteinExistence type="predicted"/>
<keyword evidence="3" id="KW-1185">Reference proteome</keyword>
<comment type="caution">
    <text evidence="2">The sequence shown here is derived from an EMBL/GenBank/DDBJ whole genome shotgun (WGS) entry which is preliminary data.</text>
</comment>
<sequence>MDGLVGDHRVPCDVRLLNGTKSSRIKRGGELAYPGMESSLPRTRPPASFSVA</sequence>
<dbReference type="AlphaFoldDB" id="A0A8T1MNK2"/>
<name>A0A8T1MNK2_CLOSI</name>
<evidence type="ECO:0000256" key="1">
    <source>
        <dbReference type="SAM" id="MobiDB-lite"/>
    </source>
</evidence>
<gene>
    <name evidence="2" type="ORF">CSKR_201239</name>
</gene>
<evidence type="ECO:0000313" key="2">
    <source>
        <dbReference type="EMBL" id="KAG5450640.1"/>
    </source>
</evidence>
<feature type="region of interest" description="Disordered" evidence="1">
    <location>
        <begin position="28"/>
        <end position="52"/>
    </location>
</feature>
<accession>A0A8T1MNK2</accession>
<evidence type="ECO:0000313" key="3">
    <source>
        <dbReference type="Proteomes" id="UP000286415"/>
    </source>
</evidence>
<dbReference type="Proteomes" id="UP000286415">
    <property type="component" value="Unassembled WGS sequence"/>
</dbReference>
<organism evidence="2 3">
    <name type="scientific">Clonorchis sinensis</name>
    <name type="common">Chinese liver fluke</name>
    <dbReference type="NCBI Taxonomy" id="79923"/>
    <lineage>
        <taxon>Eukaryota</taxon>
        <taxon>Metazoa</taxon>
        <taxon>Spiralia</taxon>
        <taxon>Lophotrochozoa</taxon>
        <taxon>Platyhelminthes</taxon>
        <taxon>Trematoda</taxon>
        <taxon>Digenea</taxon>
        <taxon>Opisthorchiida</taxon>
        <taxon>Opisthorchiata</taxon>
        <taxon>Opisthorchiidae</taxon>
        <taxon>Clonorchis</taxon>
    </lineage>
</organism>
<protein>
    <submittedName>
        <fullName evidence="2">Uncharacterized protein</fullName>
    </submittedName>
</protein>